<dbReference type="OrthoDB" id="9798604at2"/>
<dbReference type="GO" id="GO:0016614">
    <property type="term" value="F:oxidoreductase activity, acting on CH-OH group of donors"/>
    <property type="evidence" value="ECO:0007669"/>
    <property type="project" value="InterPro"/>
</dbReference>
<keyword evidence="4" id="KW-0274">FAD</keyword>
<proteinExistence type="inferred from homology"/>
<dbReference type="InterPro" id="IPR007867">
    <property type="entry name" value="GMC_OxRtase_C"/>
</dbReference>
<dbReference type="Gene3D" id="3.50.50.60">
    <property type="entry name" value="FAD/NAD(P)-binding domain"/>
    <property type="match status" value="2"/>
</dbReference>
<dbReference type="PANTHER" id="PTHR42784">
    <property type="entry name" value="PYRANOSE 2-OXIDASE"/>
    <property type="match status" value="1"/>
</dbReference>
<feature type="domain" description="3-keto-alpha-glucoside-1,2-lyase/3-keto-2-hydroxy-glucal hydratase" evidence="7">
    <location>
        <begin position="636"/>
        <end position="823"/>
    </location>
</feature>
<feature type="domain" description="Glucose-methanol-choline oxidoreductase C-terminal" evidence="6">
    <location>
        <begin position="510"/>
        <end position="617"/>
    </location>
</feature>
<dbReference type="EMBL" id="VIWU01000001">
    <property type="protein sequence ID" value="TWF80317.1"/>
    <property type="molecule type" value="Genomic_DNA"/>
</dbReference>
<evidence type="ECO:0000313" key="8">
    <source>
        <dbReference type="EMBL" id="TWF80317.1"/>
    </source>
</evidence>
<dbReference type="Pfam" id="PF05199">
    <property type="entry name" value="GMC_oxred_C"/>
    <property type="match status" value="1"/>
</dbReference>
<evidence type="ECO:0000256" key="2">
    <source>
        <dbReference type="ARBA" id="ARBA00010790"/>
    </source>
</evidence>
<dbReference type="Pfam" id="PF06439">
    <property type="entry name" value="3keto-disac_hyd"/>
    <property type="match status" value="1"/>
</dbReference>
<dbReference type="InterPro" id="IPR010496">
    <property type="entry name" value="AL/BT2_dom"/>
</dbReference>
<dbReference type="Gene3D" id="2.60.120.560">
    <property type="entry name" value="Exo-inulinase, domain 1"/>
    <property type="match status" value="1"/>
</dbReference>
<dbReference type="RefSeq" id="WP_147259016.1">
    <property type="nucleotide sequence ID" value="NZ_VIWU01000001.1"/>
</dbReference>
<dbReference type="GO" id="GO:0016787">
    <property type="term" value="F:hydrolase activity"/>
    <property type="evidence" value="ECO:0007669"/>
    <property type="project" value="InterPro"/>
</dbReference>
<dbReference type="Proteomes" id="UP000321261">
    <property type="component" value="Unassembled WGS sequence"/>
</dbReference>
<evidence type="ECO:0000259" key="7">
    <source>
        <dbReference type="Pfam" id="PF06439"/>
    </source>
</evidence>
<name>A0A561SZN9_9PSEU</name>
<organism evidence="8 9">
    <name type="scientific">Pseudonocardia hierapolitana</name>
    <dbReference type="NCBI Taxonomy" id="1128676"/>
    <lineage>
        <taxon>Bacteria</taxon>
        <taxon>Bacillati</taxon>
        <taxon>Actinomycetota</taxon>
        <taxon>Actinomycetes</taxon>
        <taxon>Pseudonocardiales</taxon>
        <taxon>Pseudonocardiaceae</taxon>
        <taxon>Pseudonocardia</taxon>
    </lineage>
</organism>
<keyword evidence="5" id="KW-0560">Oxidoreductase</keyword>
<dbReference type="InterPro" id="IPR036188">
    <property type="entry name" value="FAD/NAD-bd_sf"/>
</dbReference>
<comment type="caution">
    <text evidence="8">The sequence shown here is derived from an EMBL/GenBank/DDBJ whole genome shotgun (WGS) entry which is preliminary data.</text>
</comment>
<accession>A0A561SZN9</accession>
<keyword evidence="3" id="KW-0285">Flavoprotein</keyword>
<evidence type="ECO:0000256" key="3">
    <source>
        <dbReference type="ARBA" id="ARBA00022630"/>
    </source>
</evidence>
<dbReference type="PANTHER" id="PTHR42784:SF1">
    <property type="entry name" value="PYRANOSE 2-OXIDASE"/>
    <property type="match status" value="1"/>
</dbReference>
<dbReference type="AlphaFoldDB" id="A0A561SZN9"/>
<evidence type="ECO:0000259" key="6">
    <source>
        <dbReference type="Pfam" id="PF05199"/>
    </source>
</evidence>
<reference evidence="8 9" key="1">
    <citation type="submission" date="2019-06" db="EMBL/GenBank/DDBJ databases">
        <title>Sequencing the genomes of 1000 actinobacteria strains.</title>
        <authorList>
            <person name="Klenk H.-P."/>
        </authorList>
    </citation>
    <scope>NUCLEOTIDE SEQUENCE [LARGE SCALE GENOMIC DNA]</scope>
    <source>
        <strain evidence="8 9">DSM 45671</strain>
    </source>
</reference>
<evidence type="ECO:0000256" key="5">
    <source>
        <dbReference type="ARBA" id="ARBA00023002"/>
    </source>
</evidence>
<dbReference type="InterPro" id="IPR051473">
    <property type="entry name" value="P2Ox-like"/>
</dbReference>
<evidence type="ECO:0000256" key="4">
    <source>
        <dbReference type="ARBA" id="ARBA00022827"/>
    </source>
</evidence>
<keyword evidence="9" id="KW-1185">Reference proteome</keyword>
<comment type="cofactor">
    <cofactor evidence="1">
        <name>FAD</name>
        <dbReference type="ChEBI" id="CHEBI:57692"/>
    </cofactor>
</comment>
<gene>
    <name evidence="8" type="ORF">FHX44_116260</name>
</gene>
<sequence>MPTSPRPQRTDFSIDIPGRYVCNGLDEAMMSVALGGRPFDLIVVGGGSFGGALAQDLFTNDQARVHRILVLEGGPLALPEHVQNMPLQWLGVPPPATSIAQLRSQGLDGQPRAEVWGLAWHSSTPFQGLAYCLGGRSLFFGGWSPQLLDDEMPTAANASGRWPQAVVDDLNNRYFAESAAQIGTEETNDFIFGSLQNALRQTLFSGVNNGAVVDAIPLGNLPDRPVLRGNPNAAAAALRELLGNPLGTAGLSVQELKNLLKLEAPLAVQGQTLPGFFPFNKFSSLPLLMKAARSAQNEANNDTRKRLMVVPNCHVNRLQVQGGRVAAVETNQGLVQVPANGKVIVALGTIESARLALNSFGGLPGAQEIGRNLMAHLRSNLTIRIPRNALANLAGAEPNLQAAALFCKCRHQFAGNDVGHFHMQITAAGLGALGTDSEAELFKKIPDIDTLNRFMSASDTHVVITIRSIGEMEPQNPNSFVGQDSEIDPLFGDQRAFVQLQPTARDNLLWQAMDTAADQTARVFAGGSPYEVQTPNGFVPVQAGQAPSTVLAGPQRHDGLGTTHHEAGTLRMGDDPGSSVTDSNARFHAVANCYALGPALQPTVGSPNPMLTSIALGRRLANHLIPVAPRPGEAPRDLFNGTNLDGWEMAGQGTFVATNGVLQANPGGDLGLLWSTTPAPADFILRCEWRLAQPNNNSGVFIRFPNPNSKGYNNTAYVAVDFGFEIQIDETGAPDGADQHRTGAIYGEPNQAFNLQPALPVGQWNAYEMRVQGQTYTVHLNGVQVTQFNNPSPGRGLPSKPDSPSFVGLQAHTGAVAFRNIQLQAL</sequence>
<dbReference type="SUPFAM" id="SSF51905">
    <property type="entry name" value="FAD/NAD(P)-binding domain"/>
    <property type="match status" value="1"/>
</dbReference>
<evidence type="ECO:0000313" key="9">
    <source>
        <dbReference type="Proteomes" id="UP000321261"/>
    </source>
</evidence>
<evidence type="ECO:0000256" key="1">
    <source>
        <dbReference type="ARBA" id="ARBA00001974"/>
    </source>
</evidence>
<comment type="similarity">
    <text evidence="2">Belongs to the GMC oxidoreductase family.</text>
</comment>
<protein>
    <submittedName>
        <fullName evidence="8">Choline dehydrogenase-like flavoprotein</fullName>
    </submittedName>
</protein>